<dbReference type="GO" id="GO:0003677">
    <property type="term" value="F:DNA binding"/>
    <property type="evidence" value="ECO:0007669"/>
    <property type="project" value="UniProtKB-UniRule"/>
</dbReference>
<feature type="region of interest" description="Disordered" evidence="11">
    <location>
        <begin position="89"/>
        <end position="116"/>
    </location>
</feature>
<evidence type="ECO:0000256" key="8">
    <source>
        <dbReference type="ARBA" id="ARBA00024040"/>
    </source>
</evidence>
<evidence type="ECO:0000256" key="9">
    <source>
        <dbReference type="PROSITE-ProRule" id="PRU00108"/>
    </source>
</evidence>
<keyword evidence="6" id="KW-0804">Transcription</keyword>
<dbReference type="Gene3D" id="1.10.10.60">
    <property type="entry name" value="Homeodomain-like"/>
    <property type="match status" value="1"/>
</dbReference>
<dbReference type="InterPro" id="IPR009057">
    <property type="entry name" value="Homeodomain-like_sf"/>
</dbReference>
<evidence type="ECO:0000256" key="1">
    <source>
        <dbReference type="ARBA" id="ARBA00004123"/>
    </source>
</evidence>
<dbReference type="GO" id="GO:0099402">
    <property type="term" value="P:plant organ development"/>
    <property type="evidence" value="ECO:0007669"/>
    <property type="project" value="InterPro"/>
</dbReference>
<evidence type="ECO:0000313" key="13">
    <source>
        <dbReference type="EMBL" id="BAJ10714.1"/>
    </source>
</evidence>
<sequence>MEPTLDDANVANYAPKGGFLCRQSSTRWTPTTDQIRILKDLYYNNGIRSPNADQIQRISASLRQYGKIEGKNVFYWFQNHKARERQKKRFTADHHHPNQKLRANSFVPPNEPTTPPDAEPKFPIAIASNPGLIAVSSSSPAQIAYVGYGSNECSVSPRHRSGHGWVVSSNEDAFRPSYGIYQYKTRQYADEEAGAEENENGDAACAKETLPLFPMHNEDFSESYYTNSKTSNNHYFCGAGAPCASLELSLNSFPQSHDAL</sequence>
<dbReference type="InterPro" id="IPR044555">
    <property type="entry name" value="WUSCHEL-like"/>
</dbReference>
<organism evidence="13">
    <name type="scientific">Weddellina squamulosa</name>
    <dbReference type="NCBI Taxonomy" id="116752"/>
    <lineage>
        <taxon>Eukaryota</taxon>
        <taxon>Viridiplantae</taxon>
        <taxon>Streptophyta</taxon>
        <taxon>Embryophyta</taxon>
        <taxon>Tracheophyta</taxon>
        <taxon>Spermatophyta</taxon>
        <taxon>Magnoliopsida</taxon>
        <taxon>eudicotyledons</taxon>
        <taxon>Gunneridae</taxon>
        <taxon>Pentapetalae</taxon>
        <taxon>rosids</taxon>
        <taxon>fabids</taxon>
        <taxon>Malpighiales</taxon>
        <taxon>Podostemaceae</taxon>
        <taxon>Weddellinoideae</taxon>
        <taxon>Weddellina</taxon>
    </lineage>
</organism>
<evidence type="ECO:0000256" key="3">
    <source>
        <dbReference type="ARBA" id="ARBA00023015"/>
    </source>
</evidence>
<reference evidence="13" key="1">
    <citation type="journal article" date="2010" name="Plant Cell">
        <title>Expression of SHOOT MERISTEMLESS, WUSCHEL, and ASYMMETRIC LEAVES1 homologs in the shoots of Podostemaceae: implications for the evolution of novel shoot organogenesis.</title>
        <authorList>
            <person name="Katayama N."/>
            <person name="Koi S."/>
            <person name="Kato M."/>
        </authorList>
    </citation>
    <scope>NUCLEOTIDE SEQUENCE</scope>
</reference>
<comment type="subcellular location">
    <subcellularLocation>
        <location evidence="1 9 10">Nucleus</location>
    </subcellularLocation>
</comment>
<keyword evidence="7 9" id="KW-0539">Nucleus</keyword>
<keyword evidence="5 9" id="KW-0371">Homeobox</keyword>
<dbReference type="GO" id="GO:0003700">
    <property type="term" value="F:DNA-binding transcription factor activity"/>
    <property type="evidence" value="ECO:0007669"/>
    <property type="project" value="InterPro"/>
</dbReference>
<dbReference type="GO" id="GO:0005634">
    <property type="term" value="C:nucleus"/>
    <property type="evidence" value="ECO:0007669"/>
    <property type="project" value="UniProtKB-SubCell"/>
</dbReference>
<dbReference type="InterPro" id="IPR001356">
    <property type="entry name" value="HD"/>
</dbReference>
<proteinExistence type="evidence at transcript level"/>
<evidence type="ECO:0000256" key="10">
    <source>
        <dbReference type="RuleBase" id="RU000682"/>
    </source>
</evidence>
<evidence type="ECO:0000259" key="12">
    <source>
        <dbReference type="PROSITE" id="PS50071"/>
    </source>
</evidence>
<evidence type="ECO:0000256" key="5">
    <source>
        <dbReference type="ARBA" id="ARBA00023155"/>
    </source>
</evidence>
<name>D7UPZ2_9ROSI</name>
<keyword evidence="3" id="KW-0805">Transcription regulation</keyword>
<accession>D7UPZ2</accession>
<dbReference type="SUPFAM" id="SSF46689">
    <property type="entry name" value="Homeodomain-like"/>
    <property type="match status" value="1"/>
</dbReference>
<comment type="similarity">
    <text evidence="8">Belongs to the WUS homeobox family.</text>
</comment>
<dbReference type="PANTHER" id="PTHR45940:SF2">
    <property type="entry name" value="WUSCHEL-RELATED HOMEOBOX 1"/>
    <property type="match status" value="1"/>
</dbReference>
<dbReference type="AlphaFoldDB" id="D7UPZ2"/>
<evidence type="ECO:0000256" key="6">
    <source>
        <dbReference type="ARBA" id="ARBA00023163"/>
    </source>
</evidence>
<dbReference type="PANTHER" id="PTHR45940">
    <property type="entry name" value="WUSCHEL-RELATED HOMEOBOX 1-RELATED"/>
    <property type="match status" value="1"/>
</dbReference>
<dbReference type="Pfam" id="PF00046">
    <property type="entry name" value="Homeodomain"/>
    <property type="match status" value="1"/>
</dbReference>
<protein>
    <submittedName>
        <fullName evidence="13">WUSCHEL ortholog</fullName>
    </submittedName>
</protein>
<dbReference type="CDD" id="cd00086">
    <property type="entry name" value="homeodomain"/>
    <property type="match status" value="1"/>
</dbReference>
<dbReference type="EMBL" id="AB512749">
    <property type="protein sequence ID" value="BAJ10714.1"/>
    <property type="molecule type" value="mRNA"/>
</dbReference>
<keyword evidence="4 9" id="KW-0238">DNA-binding</keyword>
<evidence type="ECO:0000256" key="7">
    <source>
        <dbReference type="ARBA" id="ARBA00023242"/>
    </source>
</evidence>
<dbReference type="FunFam" id="1.10.10.60:FF:000118">
    <property type="entry name" value="WUSCHEL-related homeobox 11"/>
    <property type="match status" value="1"/>
</dbReference>
<evidence type="ECO:0000256" key="4">
    <source>
        <dbReference type="ARBA" id="ARBA00023125"/>
    </source>
</evidence>
<keyword evidence="2" id="KW-0217">Developmental protein</keyword>
<feature type="DNA-binding region" description="Homeobox" evidence="9">
    <location>
        <begin position="23"/>
        <end position="88"/>
    </location>
</feature>
<dbReference type="PROSITE" id="PS50071">
    <property type="entry name" value="HOMEOBOX_2"/>
    <property type="match status" value="1"/>
</dbReference>
<gene>
    <name evidence="13" type="primary">WsWUS</name>
</gene>
<evidence type="ECO:0000256" key="11">
    <source>
        <dbReference type="SAM" id="MobiDB-lite"/>
    </source>
</evidence>
<feature type="domain" description="Homeobox" evidence="12">
    <location>
        <begin position="21"/>
        <end position="87"/>
    </location>
</feature>
<evidence type="ECO:0000256" key="2">
    <source>
        <dbReference type="ARBA" id="ARBA00022473"/>
    </source>
</evidence>
<dbReference type="SMART" id="SM00389">
    <property type="entry name" value="HOX"/>
    <property type="match status" value="1"/>
</dbReference>